<dbReference type="EMBL" id="CAWUHC010000028">
    <property type="protein sequence ID" value="CAK7219719.1"/>
    <property type="molecule type" value="Genomic_DNA"/>
</dbReference>
<reference evidence="2 3" key="1">
    <citation type="submission" date="2024-01" db="EMBL/GenBank/DDBJ databases">
        <authorList>
            <person name="Allen C."/>
            <person name="Tagirdzhanova G."/>
        </authorList>
    </citation>
    <scope>NUCLEOTIDE SEQUENCE [LARGE SCALE GENOMIC DNA]</scope>
</reference>
<sequence length="177" mass="18335">MQSSIYKTVLCLAALNKAVSGASIVPRAGLDCNDTPKHICYGDPDGTSQNLDPDDVAYAAAYLRQQGGLLNMPASTDCGEWSLYQTGTVLVLSKHLNQRVNSSVSYADVATTIDGGGDTATDATKSASLASCGTHGGQTSVLVNTGDPLYATDDYKNSHFSTGGIIIKIVKAPASSQ</sequence>
<gene>
    <name evidence="2" type="ORF">SBRCBS47491_003943</name>
</gene>
<evidence type="ECO:0000256" key="1">
    <source>
        <dbReference type="SAM" id="SignalP"/>
    </source>
</evidence>
<feature type="chain" id="PRO_5046611844" description="Ecp2 effector protein domain-containing protein" evidence="1">
    <location>
        <begin position="22"/>
        <end position="177"/>
    </location>
</feature>
<feature type="signal peptide" evidence="1">
    <location>
        <begin position="1"/>
        <end position="21"/>
    </location>
</feature>
<evidence type="ECO:0008006" key="4">
    <source>
        <dbReference type="Google" id="ProtNLM"/>
    </source>
</evidence>
<comment type="caution">
    <text evidence="2">The sequence shown here is derived from an EMBL/GenBank/DDBJ whole genome shotgun (WGS) entry which is preliminary data.</text>
</comment>
<evidence type="ECO:0000313" key="2">
    <source>
        <dbReference type="EMBL" id="CAK7219719.1"/>
    </source>
</evidence>
<evidence type="ECO:0000313" key="3">
    <source>
        <dbReference type="Proteomes" id="UP001642406"/>
    </source>
</evidence>
<organism evidence="2 3">
    <name type="scientific">Sporothrix bragantina</name>
    <dbReference type="NCBI Taxonomy" id="671064"/>
    <lineage>
        <taxon>Eukaryota</taxon>
        <taxon>Fungi</taxon>
        <taxon>Dikarya</taxon>
        <taxon>Ascomycota</taxon>
        <taxon>Pezizomycotina</taxon>
        <taxon>Sordariomycetes</taxon>
        <taxon>Sordariomycetidae</taxon>
        <taxon>Ophiostomatales</taxon>
        <taxon>Ophiostomataceae</taxon>
        <taxon>Sporothrix</taxon>
    </lineage>
</organism>
<keyword evidence="1" id="KW-0732">Signal</keyword>
<accession>A0ABP0BKI0</accession>
<dbReference type="Proteomes" id="UP001642406">
    <property type="component" value="Unassembled WGS sequence"/>
</dbReference>
<keyword evidence="3" id="KW-1185">Reference proteome</keyword>
<proteinExistence type="predicted"/>
<protein>
    <recommendedName>
        <fullName evidence="4">Ecp2 effector protein domain-containing protein</fullName>
    </recommendedName>
</protein>
<name>A0ABP0BKI0_9PEZI</name>